<dbReference type="GO" id="GO:0000423">
    <property type="term" value="P:mitophagy"/>
    <property type="evidence" value="ECO:0007669"/>
    <property type="project" value="UniProtKB-ARBA"/>
</dbReference>
<keyword evidence="6" id="KW-1267">Proteomics identification</keyword>
<dbReference type="InterPro" id="IPR012577">
    <property type="entry name" value="NIPSNAP"/>
</dbReference>
<dbReference type="PANTHER" id="PTHR21017">
    <property type="entry name" value="NIPSNAP-RELATED"/>
    <property type="match status" value="1"/>
</dbReference>
<dbReference type="GeneTree" id="ENSGT00950000183018"/>
<dbReference type="Bgee" id="ENSSSCG00000036659">
    <property type="expression patterns" value="Expressed in psoas major muscle and 43 other cell types or tissues"/>
</dbReference>
<evidence type="ECO:0000259" key="2">
    <source>
        <dbReference type="Pfam" id="PF07978"/>
    </source>
</evidence>
<evidence type="ECO:0000313" key="3">
    <source>
        <dbReference type="Ensembl" id="ENSSSCP00000054462.2"/>
    </source>
</evidence>
<feature type="domain" description="NIPSNAP" evidence="2">
    <location>
        <begin position="148"/>
        <end position="245"/>
    </location>
</feature>
<dbReference type="PANTHER" id="PTHR21017:SF14">
    <property type="entry name" value="PROTEIN NIPSNAP HOMOLOG 2"/>
    <property type="match status" value="1"/>
</dbReference>
<dbReference type="Ensembl" id="ENSSSCT00000040553.3">
    <property type="protein sequence ID" value="ENSSSCP00000054462.2"/>
    <property type="gene ID" value="ENSSSCG00000036659.3"/>
</dbReference>
<gene>
    <name evidence="3 5" type="primary">NIPSNAP2</name>
</gene>
<dbReference type="VGNC" id="VGNC:104008">
    <property type="gene designation" value="NIPSNAP2"/>
</dbReference>
<dbReference type="Pfam" id="PF07978">
    <property type="entry name" value="NIPSNAP"/>
    <property type="match status" value="1"/>
</dbReference>
<protein>
    <submittedName>
        <fullName evidence="3">Nipsnap homolog 2</fullName>
    </submittedName>
</protein>
<evidence type="ECO:0007829" key="6">
    <source>
        <dbReference type="PeptideAtlas" id="A0A287BEE0"/>
    </source>
</evidence>
<proteinExistence type="evidence at protein level"/>
<keyword evidence="4" id="KW-1185">Reference proteome</keyword>
<reference evidence="3" key="2">
    <citation type="journal article" date="2020" name="Gigascience">
        <title>An improved pig reference genome sequence to enable pig genetics and genomics research.</title>
        <authorList>
            <person name="Warr A."/>
            <person name="Affara N."/>
            <person name="Aken B."/>
            <person name="Beiki H."/>
            <person name="Bickhart D.M."/>
            <person name="Billis K."/>
            <person name="Chow W."/>
            <person name="Eory L."/>
            <person name="Finlayson H.A."/>
            <person name="Flicek P."/>
            <person name="Giron C.G."/>
            <person name="Griffin D.K."/>
            <person name="Hall R."/>
            <person name="Hannum G."/>
            <person name="Hourlier T."/>
            <person name="Howe K."/>
            <person name="Hume D.A."/>
            <person name="Izuogu O."/>
            <person name="Kim K."/>
            <person name="Koren S."/>
            <person name="Liu H."/>
            <person name="Manchanda N."/>
            <person name="Martin F.J."/>
            <person name="Nonneman D.J."/>
            <person name="O'Connor R.E."/>
            <person name="Phillippy A.M."/>
            <person name="Rohrer G.A."/>
            <person name="Rosen B.D."/>
            <person name="Rund L.A."/>
            <person name="Sargent C.A."/>
            <person name="Schook L.B."/>
            <person name="Schroeder S.G."/>
            <person name="Schwartz A.S."/>
            <person name="Skinner B.M."/>
            <person name="Talbot R."/>
            <person name="Tseng E."/>
            <person name="Tuggle C.K."/>
            <person name="Watson M."/>
            <person name="Smith T.P.L."/>
            <person name="Archibald A.L."/>
        </authorList>
    </citation>
    <scope>NUCLEOTIDE SEQUENCE [LARGE SCALE GENOMIC DNA]</scope>
    <source>
        <strain evidence="3">Duroc</strain>
    </source>
</reference>
<dbReference type="InterPro" id="IPR051557">
    <property type="entry name" value="NipSnap_domain"/>
</dbReference>
<dbReference type="ExpressionAtlas" id="A0A287BEE0">
    <property type="expression patterns" value="baseline and differential"/>
</dbReference>
<name>A0A287BEE0_PIG</name>
<dbReference type="InterPro" id="IPR011008">
    <property type="entry name" value="Dimeric_a/b-barrel"/>
</dbReference>
<sequence>MAARVLRAGGAASGGGFLWRAAPCSLLPGLRKLASSNNRLREESWLKSLFVRKVDPRKDAHSNLLAKKETSSLYKLQFKRCCQRFMKINITLVLWWGLGTRGMASRIKLEFSRFRKERSNMLLSRKNQLLLEFSFWNEPVPRSGPNIYELRSYQLRPGTMIEWGNYWARAIRFRQDGNEAVGGFFSQIGELYMVHHLWAYKDLQTREDIRNAAWHKHGWEELVYYTVPLIQEMESRIMIPQKTSPLQ</sequence>
<reference evidence="3" key="3">
    <citation type="submission" date="2025-08" db="UniProtKB">
        <authorList>
            <consortium name="Ensembl"/>
        </authorList>
    </citation>
    <scope>IDENTIFICATION</scope>
</reference>
<dbReference type="SUPFAM" id="SSF54909">
    <property type="entry name" value="Dimeric alpha+beta barrel"/>
    <property type="match status" value="1"/>
</dbReference>
<evidence type="ECO:0000313" key="4">
    <source>
        <dbReference type="Proteomes" id="UP000008227"/>
    </source>
</evidence>
<evidence type="ECO:0000256" key="1">
    <source>
        <dbReference type="ARBA" id="ARBA00005291"/>
    </source>
</evidence>
<dbReference type="AlphaFoldDB" id="A0A287BEE0"/>
<dbReference type="Proteomes" id="UP000008227">
    <property type="component" value="Chromosome 3"/>
</dbReference>
<organism evidence="3 4">
    <name type="scientific">Sus scrofa</name>
    <name type="common">Pig</name>
    <dbReference type="NCBI Taxonomy" id="9823"/>
    <lineage>
        <taxon>Eukaryota</taxon>
        <taxon>Metazoa</taxon>
        <taxon>Chordata</taxon>
        <taxon>Craniata</taxon>
        <taxon>Vertebrata</taxon>
        <taxon>Euteleostomi</taxon>
        <taxon>Mammalia</taxon>
        <taxon>Eutheria</taxon>
        <taxon>Laurasiatheria</taxon>
        <taxon>Artiodactyla</taxon>
        <taxon>Suina</taxon>
        <taxon>Suidae</taxon>
        <taxon>Sus</taxon>
    </lineage>
</organism>
<dbReference type="Gene3D" id="3.30.70.100">
    <property type="match status" value="1"/>
</dbReference>
<comment type="similarity">
    <text evidence="1">Belongs to the NipSnap family.</text>
</comment>
<reference evidence="3" key="4">
    <citation type="submission" date="2025-09" db="UniProtKB">
        <authorList>
            <consortium name="Ensembl"/>
        </authorList>
    </citation>
    <scope>IDENTIFICATION</scope>
</reference>
<accession>A0A287BEE0</accession>
<evidence type="ECO:0000313" key="5">
    <source>
        <dbReference type="VGNC" id="VGNC:104008"/>
    </source>
</evidence>
<dbReference type="FunFam" id="3.30.70.100:FF:000003">
    <property type="entry name" value="Protein NipSnap homolog 2"/>
    <property type="match status" value="1"/>
</dbReference>
<reference evidence="4" key="1">
    <citation type="submission" date="2009-11" db="EMBL/GenBank/DDBJ databases">
        <authorList>
            <consortium name="Porcine genome sequencing project"/>
        </authorList>
    </citation>
    <scope>NUCLEOTIDE SEQUENCE [LARGE SCALE GENOMIC DNA]</scope>
    <source>
        <strain evidence="4">Duroc</strain>
    </source>
</reference>